<proteinExistence type="predicted"/>
<sequence length="82" mass="9204">MFCNHLPKRWLLSSDSARRAVKRLVGLRVISLVSTQLPVIASSAICPHLKEEEKKVSFLRAAAIWCDAKVKSSPAREETSER</sequence>
<dbReference type="EMBL" id="BMAO01029389">
    <property type="protein sequence ID" value="GFR31338.1"/>
    <property type="molecule type" value="Genomic_DNA"/>
</dbReference>
<comment type="caution">
    <text evidence="1">The sequence shown here is derived from an EMBL/GenBank/DDBJ whole genome shotgun (WGS) entry which is preliminary data.</text>
</comment>
<gene>
    <name evidence="1" type="ORF">TNCT_542841</name>
</gene>
<dbReference type="Proteomes" id="UP000887116">
    <property type="component" value="Unassembled WGS sequence"/>
</dbReference>
<organism evidence="1 2">
    <name type="scientific">Trichonephila clavata</name>
    <name type="common">Joro spider</name>
    <name type="synonym">Nephila clavata</name>
    <dbReference type="NCBI Taxonomy" id="2740835"/>
    <lineage>
        <taxon>Eukaryota</taxon>
        <taxon>Metazoa</taxon>
        <taxon>Ecdysozoa</taxon>
        <taxon>Arthropoda</taxon>
        <taxon>Chelicerata</taxon>
        <taxon>Arachnida</taxon>
        <taxon>Araneae</taxon>
        <taxon>Araneomorphae</taxon>
        <taxon>Entelegynae</taxon>
        <taxon>Araneoidea</taxon>
        <taxon>Nephilidae</taxon>
        <taxon>Trichonephila</taxon>
    </lineage>
</organism>
<name>A0A8X6HX70_TRICU</name>
<reference evidence="1" key="1">
    <citation type="submission" date="2020-07" db="EMBL/GenBank/DDBJ databases">
        <title>Multicomponent nature underlies the extraordinary mechanical properties of spider dragline silk.</title>
        <authorList>
            <person name="Kono N."/>
            <person name="Nakamura H."/>
            <person name="Mori M."/>
            <person name="Yoshida Y."/>
            <person name="Ohtoshi R."/>
            <person name="Malay A.D."/>
            <person name="Moran D.A.P."/>
            <person name="Tomita M."/>
            <person name="Numata K."/>
            <person name="Arakawa K."/>
        </authorList>
    </citation>
    <scope>NUCLEOTIDE SEQUENCE</scope>
</reference>
<keyword evidence="2" id="KW-1185">Reference proteome</keyword>
<dbReference type="AlphaFoldDB" id="A0A8X6HX70"/>
<evidence type="ECO:0000313" key="1">
    <source>
        <dbReference type="EMBL" id="GFR31338.1"/>
    </source>
</evidence>
<protein>
    <submittedName>
        <fullName evidence="1">Uncharacterized protein</fullName>
    </submittedName>
</protein>
<accession>A0A8X6HX70</accession>
<evidence type="ECO:0000313" key="2">
    <source>
        <dbReference type="Proteomes" id="UP000887116"/>
    </source>
</evidence>